<gene>
    <name evidence="1" type="ORF">NCTC13532_03080</name>
</gene>
<dbReference type="RefSeq" id="WP_147293626.1">
    <property type="nucleotide sequence ID" value="NZ_UFVR01000004.1"/>
</dbReference>
<evidence type="ECO:0000313" key="1">
    <source>
        <dbReference type="EMBL" id="SUX47510.1"/>
    </source>
</evidence>
<name>A0A381FLT2_9FLAO</name>
<reference evidence="1 2" key="1">
    <citation type="submission" date="2018-06" db="EMBL/GenBank/DDBJ databases">
        <authorList>
            <consortium name="Pathogen Informatics"/>
            <person name="Doyle S."/>
        </authorList>
    </citation>
    <scope>NUCLEOTIDE SEQUENCE [LARGE SCALE GENOMIC DNA]</scope>
    <source>
        <strain evidence="1 2">NCTC13532</strain>
    </source>
</reference>
<dbReference type="AlphaFoldDB" id="A0A381FLT2"/>
<dbReference type="EMBL" id="UFVR01000004">
    <property type="protein sequence ID" value="SUX47510.1"/>
    <property type="molecule type" value="Genomic_DNA"/>
</dbReference>
<accession>A0A381FLT2</accession>
<sequence>MIKIFIATLLIKSMFVYSQNRITVLSAENHKPIPYAKLILKDKDYYKNTEEDGGTVLDKNEDVSEIQSFGYENLKVEKFQQTYLLQPKFNEIKTVEITKPKFEKSFNVGKIKKKDIGFSALKRSWLVVDLFKNEIPDDKIYIKKIKIPTQVHKTIKEATFNLVFYENINGKPSEERRKNIVVTCKSGKNITEIDLTKNPIPFPKEGLFIGFEWIVNKQNTYSYVTDIHYPDGTKKENVSQKGTAPTFKGYESTISNVMANDNVNWHSIFTAKTRKTAYSISMQLELTN</sequence>
<dbReference type="Proteomes" id="UP000254282">
    <property type="component" value="Unassembled WGS sequence"/>
</dbReference>
<proteinExistence type="predicted"/>
<evidence type="ECO:0000313" key="2">
    <source>
        <dbReference type="Proteomes" id="UP000254282"/>
    </source>
</evidence>
<protein>
    <submittedName>
        <fullName evidence="1">Uncharacterized protein</fullName>
    </submittedName>
</protein>
<organism evidence="1 2">
    <name type="scientific">Chryseobacterium indoltheticum</name>
    <dbReference type="NCBI Taxonomy" id="254"/>
    <lineage>
        <taxon>Bacteria</taxon>
        <taxon>Pseudomonadati</taxon>
        <taxon>Bacteroidota</taxon>
        <taxon>Flavobacteriia</taxon>
        <taxon>Flavobacteriales</taxon>
        <taxon>Weeksellaceae</taxon>
        <taxon>Chryseobacterium group</taxon>
        <taxon>Chryseobacterium</taxon>
    </lineage>
</organism>